<dbReference type="Proteomes" id="UP001268864">
    <property type="component" value="Unassembled WGS sequence"/>
</dbReference>
<dbReference type="PANTHER" id="PTHR43393">
    <property type="entry name" value="CYTOKININ RIBOSIDE 5'-MONOPHOSPHATE PHOSPHORIBOHYDROLASE"/>
    <property type="match status" value="1"/>
</dbReference>
<dbReference type="Pfam" id="PF18306">
    <property type="entry name" value="LDcluster4"/>
    <property type="match status" value="1"/>
</dbReference>
<dbReference type="NCBIfam" id="TIGR00725">
    <property type="entry name" value="TIGR00725 family protein"/>
    <property type="match status" value="1"/>
</dbReference>
<name>A0ABU2FQW7_9EURY</name>
<dbReference type="EMBL" id="JAMQOS010000003">
    <property type="protein sequence ID" value="MDS0282799.1"/>
    <property type="molecule type" value="Genomic_DNA"/>
</dbReference>
<dbReference type="Gene3D" id="3.40.50.450">
    <property type="match status" value="1"/>
</dbReference>
<dbReference type="InterPro" id="IPR005268">
    <property type="entry name" value="CHP00725"/>
</dbReference>
<gene>
    <name evidence="1" type="ORF">NDI86_11745</name>
</gene>
<dbReference type="PANTHER" id="PTHR43393:SF3">
    <property type="entry name" value="LYSINE DECARBOXYLASE-LIKE PROTEIN"/>
    <property type="match status" value="1"/>
</dbReference>
<keyword evidence="2" id="KW-1185">Reference proteome</keyword>
<reference evidence="1 2" key="1">
    <citation type="submission" date="2022-06" db="EMBL/GenBank/DDBJ databases">
        <title>Halomicroarcula sp. a new haloarchaeum isolate from saline soil.</title>
        <authorList>
            <person name="Strakova D."/>
            <person name="Galisteo C."/>
            <person name="Sanchez-Porro C."/>
            <person name="Ventosa A."/>
        </authorList>
    </citation>
    <scope>NUCLEOTIDE SEQUENCE [LARGE SCALE GENOMIC DNA]</scope>
    <source>
        <strain evidence="1 2">S3CR25-11</strain>
    </source>
</reference>
<accession>A0ABU2FQW7</accession>
<dbReference type="SUPFAM" id="SSF102405">
    <property type="entry name" value="MCP/YpsA-like"/>
    <property type="match status" value="1"/>
</dbReference>
<dbReference type="RefSeq" id="WP_310900625.1">
    <property type="nucleotide sequence ID" value="NZ_JAMQOS010000003.1"/>
</dbReference>
<dbReference type="InterPro" id="IPR052341">
    <property type="entry name" value="LOG_family_nucleotidases"/>
</dbReference>
<evidence type="ECO:0000313" key="2">
    <source>
        <dbReference type="Proteomes" id="UP001268864"/>
    </source>
</evidence>
<protein>
    <submittedName>
        <fullName evidence="1">TIGR00725 family protein</fullName>
    </submittedName>
</protein>
<sequence length="147" mass="15086">MRVAVIGGSSATDQEYEQARQVGELLGERGHEVVCGGFGGVMEAVCAGAREADGHTIGILPNEDRGSANDYVQTVIGTGMGNARNVLVVLNGDAVIAVDGSTGTLSELGHALDIDRPVAGIGTHSLEGIEHVETAEQAVDYVESAVQ</sequence>
<dbReference type="InterPro" id="IPR041164">
    <property type="entry name" value="LDcluster4"/>
</dbReference>
<comment type="caution">
    <text evidence="1">The sequence shown here is derived from an EMBL/GenBank/DDBJ whole genome shotgun (WGS) entry which is preliminary data.</text>
</comment>
<proteinExistence type="predicted"/>
<organism evidence="1 2">
    <name type="scientific">Haloarcula onubensis</name>
    <dbReference type="NCBI Taxonomy" id="2950539"/>
    <lineage>
        <taxon>Archaea</taxon>
        <taxon>Methanobacteriati</taxon>
        <taxon>Methanobacteriota</taxon>
        <taxon>Stenosarchaea group</taxon>
        <taxon>Halobacteria</taxon>
        <taxon>Halobacteriales</taxon>
        <taxon>Haloarculaceae</taxon>
        <taxon>Haloarcula</taxon>
    </lineage>
</organism>
<evidence type="ECO:0000313" key="1">
    <source>
        <dbReference type="EMBL" id="MDS0282799.1"/>
    </source>
</evidence>